<accession>E4UTD0</accession>
<dbReference type="GeneID" id="10028801"/>
<name>E4UTD0_ARTGP</name>
<evidence type="ECO:0000313" key="2">
    <source>
        <dbReference type="Proteomes" id="UP000002669"/>
    </source>
</evidence>
<dbReference type="HOGENOM" id="CLU_2721733_0_0_1"/>
<evidence type="ECO:0000313" key="1">
    <source>
        <dbReference type="EMBL" id="EFR00691.1"/>
    </source>
</evidence>
<gene>
    <name evidence="1" type="ORF">MGYG_03696</name>
</gene>
<dbReference type="EMBL" id="DS989824">
    <property type="protein sequence ID" value="EFR00691.1"/>
    <property type="molecule type" value="Genomic_DNA"/>
</dbReference>
<dbReference type="Proteomes" id="UP000002669">
    <property type="component" value="Unassembled WGS sequence"/>
</dbReference>
<sequence length="72" mass="8309">MVQGLQVDRQVAVNAYGTERDGMEQEFLTHPLANQSAEEETELKLLAGSVREVESVLYRWYNKYLVSYLDRA</sequence>
<dbReference type="RefSeq" id="XP_003173521.1">
    <property type="nucleotide sequence ID" value="XM_003173473.1"/>
</dbReference>
<organism evidence="2">
    <name type="scientific">Arthroderma gypseum (strain ATCC MYA-4604 / CBS 118893)</name>
    <name type="common">Microsporum gypseum</name>
    <dbReference type="NCBI Taxonomy" id="535722"/>
    <lineage>
        <taxon>Eukaryota</taxon>
        <taxon>Fungi</taxon>
        <taxon>Dikarya</taxon>
        <taxon>Ascomycota</taxon>
        <taxon>Pezizomycotina</taxon>
        <taxon>Eurotiomycetes</taxon>
        <taxon>Eurotiomycetidae</taxon>
        <taxon>Onygenales</taxon>
        <taxon>Arthrodermataceae</taxon>
        <taxon>Nannizzia</taxon>
    </lineage>
</organism>
<proteinExistence type="predicted"/>
<dbReference type="InParanoid" id="E4UTD0"/>
<dbReference type="VEuPathDB" id="FungiDB:MGYG_03696"/>
<keyword evidence="2" id="KW-1185">Reference proteome</keyword>
<reference evidence="2" key="1">
    <citation type="journal article" date="2012" name="MBio">
        <title>Comparative genome analysis of Trichophyton rubrum and related dermatophytes reveals candidate genes involved in infection.</title>
        <authorList>
            <person name="Martinez D.A."/>
            <person name="Oliver B.G."/>
            <person name="Graeser Y."/>
            <person name="Goldberg J.M."/>
            <person name="Li W."/>
            <person name="Martinez-Rossi N.M."/>
            <person name="Monod M."/>
            <person name="Shelest E."/>
            <person name="Barton R.C."/>
            <person name="Birch E."/>
            <person name="Brakhage A.A."/>
            <person name="Chen Z."/>
            <person name="Gurr S.J."/>
            <person name="Heiman D."/>
            <person name="Heitman J."/>
            <person name="Kosti I."/>
            <person name="Rossi A."/>
            <person name="Saif S."/>
            <person name="Samalova M."/>
            <person name="Saunders C.W."/>
            <person name="Shea T."/>
            <person name="Summerbell R.C."/>
            <person name="Xu J."/>
            <person name="Young S."/>
            <person name="Zeng Q."/>
            <person name="Birren B.W."/>
            <person name="Cuomo C.A."/>
            <person name="White T.C."/>
        </authorList>
    </citation>
    <scope>NUCLEOTIDE SEQUENCE [LARGE SCALE GENOMIC DNA]</scope>
    <source>
        <strain evidence="2">ATCC MYA-4604 / CBS 118893</strain>
    </source>
</reference>
<protein>
    <submittedName>
        <fullName evidence="1">Uncharacterized protein</fullName>
    </submittedName>
</protein>
<dbReference type="AlphaFoldDB" id="E4UTD0"/>